<dbReference type="Gene3D" id="2.60.120.260">
    <property type="entry name" value="Galactose-binding domain-like"/>
    <property type="match status" value="1"/>
</dbReference>
<dbReference type="Pfam" id="PF03747">
    <property type="entry name" value="ADP_ribosyl_GH"/>
    <property type="match status" value="1"/>
</dbReference>
<dbReference type="Gene3D" id="1.10.4080.10">
    <property type="entry name" value="ADP-ribosylation/Crystallin J1"/>
    <property type="match status" value="1"/>
</dbReference>
<name>X0UW22_9ZZZZ</name>
<accession>X0UW22</accession>
<proteinExistence type="predicted"/>
<gene>
    <name evidence="1" type="ORF">S01H1_37124</name>
</gene>
<sequence length="264" mass="29328">MGLLYGGGDFEKTMEVSTRCGQDSDCNPSNAAAVIGVMKGLSGIPDIWKSGIPPAADSLIVFTNYSFNSAVTNTLKYAKQLIMENGGIVTENDVTISIQEPAAAPLEVSFPDVVPDYRVSVFDDEHWKWSGNWKEFTQPARAARKREPVGMYADESGAEMTFTFNGTGAALRGNWKKNGGKADVYVDGEFHRTIDTYYWYANEEKWNMYPWHILHLEPGKHTVRIVVKGEKKKESEGTGIYLTGAVVFKTAPKINEQVSFSFEK</sequence>
<protein>
    <submittedName>
        <fullName evidence="1">Uncharacterized protein</fullName>
    </submittedName>
</protein>
<dbReference type="EMBL" id="BARS01023306">
    <property type="protein sequence ID" value="GAG10029.1"/>
    <property type="molecule type" value="Genomic_DNA"/>
</dbReference>
<dbReference type="InterPro" id="IPR005502">
    <property type="entry name" value="Ribosyl_crysJ1"/>
</dbReference>
<evidence type="ECO:0000313" key="1">
    <source>
        <dbReference type="EMBL" id="GAG10029.1"/>
    </source>
</evidence>
<dbReference type="SUPFAM" id="SSF101478">
    <property type="entry name" value="ADP-ribosylglycohydrolase"/>
    <property type="match status" value="1"/>
</dbReference>
<organism evidence="1">
    <name type="scientific">marine sediment metagenome</name>
    <dbReference type="NCBI Taxonomy" id="412755"/>
    <lineage>
        <taxon>unclassified sequences</taxon>
        <taxon>metagenomes</taxon>
        <taxon>ecological metagenomes</taxon>
    </lineage>
</organism>
<reference evidence="1" key="1">
    <citation type="journal article" date="2014" name="Front. Microbiol.">
        <title>High frequency of phylogenetically diverse reductive dehalogenase-homologous genes in deep subseafloor sedimentary metagenomes.</title>
        <authorList>
            <person name="Kawai M."/>
            <person name="Futagami T."/>
            <person name="Toyoda A."/>
            <person name="Takaki Y."/>
            <person name="Nishi S."/>
            <person name="Hori S."/>
            <person name="Arai W."/>
            <person name="Tsubouchi T."/>
            <person name="Morono Y."/>
            <person name="Uchiyama I."/>
            <person name="Ito T."/>
            <person name="Fujiyama A."/>
            <person name="Inagaki F."/>
            <person name="Takami H."/>
        </authorList>
    </citation>
    <scope>NUCLEOTIDE SEQUENCE</scope>
    <source>
        <strain evidence="1">Expedition CK06-06</strain>
    </source>
</reference>
<dbReference type="InterPro" id="IPR036705">
    <property type="entry name" value="Ribosyl_crysJ1_sf"/>
</dbReference>
<comment type="caution">
    <text evidence="1">The sequence shown here is derived from an EMBL/GenBank/DDBJ whole genome shotgun (WGS) entry which is preliminary data.</text>
</comment>
<dbReference type="AlphaFoldDB" id="X0UW22"/>